<protein>
    <recommendedName>
        <fullName evidence="1">Phytase-like domain-containing protein</fullName>
    </recommendedName>
</protein>
<dbReference type="AlphaFoldDB" id="A0A840CFG3"/>
<proteinExistence type="predicted"/>
<dbReference type="InterPro" id="IPR027372">
    <property type="entry name" value="Phytase-like_dom"/>
</dbReference>
<gene>
    <name evidence="2" type="ORF">GGR17_001297</name>
</gene>
<name>A0A840CFG3_9RHOB</name>
<dbReference type="EMBL" id="JACIEQ010000001">
    <property type="protein sequence ID" value="MBB4021506.1"/>
    <property type="molecule type" value="Genomic_DNA"/>
</dbReference>
<feature type="domain" description="Phytase-like" evidence="1">
    <location>
        <begin position="5"/>
        <end position="242"/>
    </location>
</feature>
<sequence>MEGDTFGGFSGLLVEDHGKSLLAVSDHGTLYTGTITRENGAIRAITPTGQYPLSGPGDPPFTDFQRDAEDLARLRDGSLLVSFESYTRVKRYAAPGAKPRSTHHWNAFRRLFGNQSFEAIAPLPDGRIAAWVEGKGRGTRTSAFLYDGKSWAGPFAFPISDGFAITGADLGPDGRLYLVERRFNLLAGFSFRIRRLTLTENAMLSDVLYTSPAGKLGNAEGIAAWRDDTGQMVLTLITDNGFSPLSPTRLIEFRLPEAAPGPRHEYPLPFPPR</sequence>
<dbReference type="Pfam" id="PF13449">
    <property type="entry name" value="Phytase-like"/>
    <property type="match status" value="1"/>
</dbReference>
<keyword evidence="3" id="KW-1185">Reference proteome</keyword>
<accession>A0A840CFG3</accession>
<comment type="caution">
    <text evidence="2">The sequence shown here is derived from an EMBL/GenBank/DDBJ whole genome shotgun (WGS) entry which is preliminary data.</text>
</comment>
<dbReference type="SUPFAM" id="SSF101898">
    <property type="entry name" value="NHL repeat"/>
    <property type="match status" value="1"/>
</dbReference>
<dbReference type="RefSeq" id="WP_054537626.1">
    <property type="nucleotide sequence ID" value="NZ_JACIEQ010000001.1"/>
</dbReference>
<evidence type="ECO:0000259" key="1">
    <source>
        <dbReference type="Pfam" id="PF13449"/>
    </source>
</evidence>
<evidence type="ECO:0000313" key="2">
    <source>
        <dbReference type="EMBL" id="MBB4021506.1"/>
    </source>
</evidence>
<organism evidence="2 3">
    <name type="scientific">Actibacterium naphthalenivorans</name>
    <dbReference type="NCBI Taxonomy" id="1614693"/>
    <lineage>
        <taxon>Bacteria</taxon>
        <taxon>Pseudomonadati</taxon>
        <taxon>Pseudomonadota</taxon>
        <taxon>Alphaproteobacteria</taxon>
        <taxon>Rhodobacterales</taxon>
        <taxon>Roseobacteraceae</taxon>
        <taxon>Actibacterium</taxon>
    </lineage>
</organism>
<evidence type="ECO:0000313" key="3">
    <source>
        <dbReference type="Proteomes" id="UP000585681"/>
    </source>
</evidence>
<dbReference type="Proteomes" id="UP000585681">
    <property type="component" value="Unassembled WGS sequence"/>
</dbReference>
<reference evidence="2" key="1">
    <citation type="submission" date="2020-08" db="EMBL/GenBank/DDBJ databases">
        <title>Genomic Encyclopedia of Type Strains, Phase IV (KMG-IV): sequencing the most valuable type-strain genomes for metagenomic binning, comparative biology and taxonomic classification.</title>
        <authorList>
            <person name="Goeker M."/>
        </authorList>
    </citation>
    <scope>NUCLEOTIDE SEQUENCE [LARGE SCALE GENOMIC DNA]</scope>
    <source>
        <strain evidence="2">DSM 105040</strain>
    </source>
</reference>